<evidence type="ECO:0008006" key="4">
    <source>
        <dbReference type="Google" id="ProtNLM"/>
    </source>
</evidence>
<comment type="caution">
    <text evidence="2">The sequence shown here is derived from an EMBL/GenBank/DDBJ whole genome shotgun (WGS) entry which is preliminary data.</text>
</comment>
<name>A0A9X8EBX2_APHAT</name>
<accession>A0A9X8EBX2</accession>
<feature type="region of interest" description="Disordered" evidence="1">
    <location>
        <begin position="87"/>
        <end position="135"/>
    </location>
</feature>
<evidence type="ECO:0000313" key="2">
    <source>
        <dbReference type="EMBL" id="RLO12256.1"/>
    </source>
</evidence>
<organism evidence="2 3">
    <name type="scientific">Aphanomyces astaci</name>
    <name type="common">Crayfish plague agent</name>
    <dbReference type="NCBI Taxonomy" id="112090"/>
    <lineage>
        <taxon>Eukaryota</taxon>
        <taxon>Sar</taxon>
        <taxon>Stramenopiles</taxon>
        <taxon>Oomycota</taxon>
        <taxon>Saprolegniomycetes</taxon>
        <taxon>Saprolegniales</taxon>
        <taxon>Verrucalvaceae</taxon>
        <taxon>Aphanomyces</taxon>
    </lineage>
</organism>
<feature type="region of interest" description="Disordered" evidence="1">
    <location>
        <begin position="203"/>
        <end position="226"/>
    </location>
</feature>
<proteinExistence type="predicted"/>
<feature type="compositionally biased region" description="Low complexity" evidence="1">
    <location>
        <begin position="115"/>
        <end position="127"/>
    </location>
</feature>
<evidence type="ECO:0000313" key="3">
    <source>
        <dbReference type="Proteomes" id="UP000275652"/>
    </source>
</evidence>
<feature type="region of interest" description="Disordered" evidence="1">
    <location>
        <begin position="370"/>
        <end position="449"/>
    </location>
</feature>
<gene>
    <name evidence="2" type="ORF">DYB28_011940</name>
</gene>
<protein>
    <recommendedName>
        <fullName evidence="4">PX domain-containing protein</fullName>
    </recommendedName>
</protein>
<feature type="compositionally biased region" description="Pro residues" evidence="1">
    <location>
        <begin position="419"/>
        <end position="436"/>
    </location>
</feature>
<evidence type="ECO:0000256" key="1">
    <source>
        <dbReference type="SAM" id="MobiDB-lite"/>
    </source>
</evidence>
<feature type="non-terminal residue" evidence="2">
    <location>
        <position position="558"/>
    </location>
</feature>
<feature type="compositionally biased region" description="Basic and acidic residues" evidence="1">
    <location>
        <begin position="87"/>
        <end position="100"/>
    </location>
</feature>
<dbReference type="AlphaFoldDB" id="A0A9X8EBX2"/>
<dbReference type="Proteomes" id="UP000275652">
    <property type="component" value="Unassembled WGS sequence"/>
</dbReference>
<dbReference type="CDD" id="cd06093">
    <property type="entry name" value="PX_domain"/>
    <property type="match status" value="1"/>
</dbReference>
<feature type="compositionally biased region" description="Low complexity" evidence="1">
    <location>
        <begin position="405"/>
        <end position="418"/>
    </location>
</feature>
<dbReference type="EMBL" id="QUTI01014028">
    <property type="protein sequence ID" value="RLO12256.1"/>
    <property type="molecule type" value="Genomic_DNA"/>
</dbReference>
<sequence>MDTNRRDTAVVARGGMGNAAVFPSTSHRVVGWVAELSMQDGGQVQDENEGGFAVTAIDTTTTSDEDNNKVLELDQDDHFGDYVAKERDVGEMGHAPRFDADGDDVIEDGDRMDSVDLSVDTTSSSSRTDPHDDDDVILDNDDVIAAMDPFPRWSTNDSAFVECMNRDNTIAMDEIDQLMQEIHNETQVVVPREHALDRATSWTLSPDPHRHRPSASFPPPPGFSAADADPLAVSQAYSEMRLLHPPCPSWDTNAFRAPSMPPSYMPGRHHRPGQLTHCARYIPLRWLSFMLVVLLEEPPSDHHRNVLALARDDDDEVSILAEPSRSKRHRVAAKKSSGWSQLCQRLSTSAEVRYYALLAQLLHKEHARLDPRQSRVLTQNVPSLPPPPSRPSSSSSHHHQPMEEASSVVVSSSSSSAPSAPPSRPSVDLPPLPPLDFSPSKHRKRPRSMSLSSYETWTLDFPSIRPGMSVRVVRAERTALNAVAHYVMHVVDLHTKVMWECRKRFRELYAFRREIKTMCRNSPYGEELTYLFEHLAFPKRSVVGQTSGARILRRRLVL</sequence>
<reference evidence="2 3" key="1">
    <citation type="journal article" date="2018" name="J. Invertebr. Pathol.">
        <title>New genotyping method for the causative agent of crayfish plague (Aphanomyces astaci) based on whole genome data.</title>
        <authorList>
            <person name="Minardi D."/>
            <person name="Studholme D.J."/>
            <person name="van der Giezen M."/>
            <person name="Pretto T."/>
            <person name="Oidtmann B."/>
        </authorList>
    </citation>
    <scope>NUCLEOTIDE SEQUENCE [LARGE SCALE GENOMIC DNA]</scope>
    <source>
        <strain evidence="2 3">KB13</strain>
    </source>
</reference>